<dbReference type="CDD" id="cd06225">
    <property type="entry name" value="HAMP"/>
    <property type="match status" value="1"/>
</dbReference>
<comment type="catalytic activity">
    <reaction evidence="1">
        <text>ATP + protein L-histidine = ADP + protein N-phospho-L-histidine.</text>
        <dbReference type="EC" id="2.7.13.3"/>
    </reaction>
</comment>
<comment type="subcellular location">
    <subcellularLocation>
        <location evidence="2">Membrane</location>
    </subcellularLocation>
</comment>
<dbReference type="RefSeq" id="WP_073167669.1">
    <property type="nucleotide sequence ID" value="NZ_FQUW01000059.1"/>
</dbReference>
<feature type="domain" description="PAC" evidence="12">
    <location>
        <begin position="332"/>
        <end position="384"/>
    </location>
</feature>
<keyword evidence="15" id="KW-1185">Reference proteome</keyword>
<dbReference type="PROSITE" id="PS50885">
    <property type="entry name" value="HAMP"/>
    <property type="match status" value="1"/>
</dbReference>
<dbReference type="SMART" id="SM00387">
    <property type="entry name" value="HATPase_c"/>
    <property type="match status" value="1"/>
</dbReference>
<dbReference type="PANTHER" id="PTHR43065">
    <property type="entry name" value="SENSOR HISTIDINE KINASE"/>
    <property type="match status" value="1"/>
</dbReference>
<dbReference type="InterPro" id="IPR003660">
    <property type="entry name" value="HAMP_dom"/>
</dbReference>
<keyword evidence="10" id="KW-1133">Transmembrane helix</keyword>
<evidence type="ECO:0000256" key="2">
    <source>
        <dbReference type="ARBA" id="ARBA00004370"/>
    </source>
</evidence>
<evidence type="ECO:0000256" key="7">
    <source>
        <dbReference type="ARBA" id="ARBA00022777"/>
    </source>
</evidence>
<dbReference type="PROSITE" id="PS50109">
    <property type="entry name" value="HIS_KIN"/>
    <property type="match status" value="1"/>
</dbReference>
<dbReference type="AlphaFoldDB" id="A0A1M5DZZ9"/>
<keyword evidence="4" id="KW-0597">Phosphoprotein</keyword>
<dbReference type="SUPFAM" id="SSF55785">
    <property type="entry name" value="PYP-like sensor domain (PAS domain)"/>
    <property type="match status" value="1"/>
</dbReference>
<dbReference type="CDD" id="cd00082">
    <property type="entry name" value="HisKA"/>
    <property type="match status" value="1"/>
</dbReference>
<dbReference type="GO" id="GO:0000155">
    <property type="term" value="F:phosphorelay sensor kinase activity"/>
    <property type="evidence" value="ECO:0007669"/>
    <property type="project" value="InterPro"/>
</dbReference>
<keyword evidence="10" id="KW-0812">Transmembrane</keyword>
<keyword evidence="7 14" id="KW-0418">Kinase</keyword>
<dbReference type="SMART" id="SM00388">
    <property type="entry name" value="HisKA"/>
    <property type="match status" value="1"/>
</dbReference>
<dbReference type="CDD" id="cd00130">
    <property type="entry name" value="PAS"/>
    <property type="match status" value="1"/>
</dbReference>
<dbReference type="Gene3D" id="1.10.287.130">
    <property type="match status" value="1"/>
</dbReference>
<dbReference type="SUPFAM" id="SSF47384">
    <property type="entry name" value="Homodimeric domain of signal transducing histidine kinase"/>
    <property type="match status" value="1"/>
</dbReference>
<dbReference type="SUPFAM" id="SSF55874">
    <property type="entry name" value="ATPase domain of HSP90 chaperone/DNA topoisomerase II/histidine kinase"/>
    <property type="match status" value="1"/>
</dbReference>
<keyword evidence="9" id="KW-0902">Two-component regulatory system</keyword>
<dbReference type="Proteomes" id="UP000184196">
    <property type="component" value="Unassembled WGS sequence"/>
</dbReference>
<evidence type="ECO:0000256" key="10">
    <source>
        <dbReference type="SAM" id="Phobius"/>
    </source>
</evidence>
<dbReference type="InterPro" id="IPR004358">
    <property type="entry name" value="Sig_transdc_His_kin-like_C"/>
</dbReference>
<dbReference type="InterPro" id="IPR003594">
    <property type="entry name" value="HATPase_dom"/>
</dbReference>
<dbReference type="NCBIfam" id="TIGR00229">
    <property type="entry name" value="sensory_box"/>
    <property type="match status" value="1"/>
</dbReference>
<dbReference type="InterPro" id="IPR036890">
    <property type="entry name" value="HATPase_C_sf"/>
</dbReference>
<keyword evidence="10" id="KW-0472">Membrane</keyword>
<dbReference type="Pfam" id="PF08448">
    <property type="entry name" value="PAS_4"/>
    <property type="match status" value="1"/>
</dbReference>
<keyword evidence="5" id="KW-0808">Transferase</keyword>
<dbReference type="InterPro" id="IPR003661">
    <property type="entry name" value="HisK_dim/P_dom"/>
</dbReference>
<reference evidence="15" key="1">
    <citation type="submission" date="2016-11" db="EMBL/GenBank/DDBJ databases">
        <authorList>
            <person name="Varghese N."/>
            <person name="Submissions S."/>
        </authorList>
    </citation>
    <scope>NUCLEOTIDE SEQUENCE [LARGE SCALE GENOMIC DNA]</scope>
    <source>
        <strain evidence="15">DSM 11792</strain>
    </source>
</reference>
<feature type="transmembrane region" description="Helical" evidence="10">
    <location>
        <begin position="12"/>
        <end position="31"/>
    </location>
</feature>
<feature type="domain" description="HAMP" evidence="13">
    <location>
        <begin position="213"/>
        <end position="263"/>
    </location>
</feature>
<dbReference type="Gene3D" id="3.30.565.10">
    <property type="entry name" value="Histidine kinase-like ATPase, C-terminal domain"/>
    <property type="match status" value="1"/>
</dbReference>
<dbReference type="EMBL" id="FQUW01000059">
    <property type="protein sequence ID" value="SHF72496.1"/>
    <property type="molecule type" value="Genomic_DNA"/>
</dbReference>
<evidence type="ECO:0000256" key="9">
    <source>
        <dbReference type="ARBA" id="ARBA00023012"/>
    </source>
</evidence>
<organism evidence="14 15">
    <name type="scientific">Desulfofundulus australicus DSM 11792</name>
    <dbReference type="NCBI Taxonomy" id="1121425"/>
    <lineage>
        <taxon>Bacteria</taxon>
        <taxon>Bacillati</taxon>
        <taxon>Bacillota</taxon>
        <taxon>Clostridia</taxon>
        <taxon>Eubacteriales</taxon>
        <taxon>Peptococcaceae</taxon>
        <taxon>Desulfofundulus</taxon>
    </lineage>
</organism>
<feature type="transmembrane region" description="Helical" evidence="10">
    <location>
        <begin position="193"/>
        <end position="212"/>
    </location>
</feature>
<dbReference type="PANTHER" id="PTHR43065:SF10">
    <property type="entry name" value="PEROXIDE STRESS-ACTIVATED HISTIDINE KINASE MAK3"/>
    <property type="match status" value="1"/>
</dbReference>
<evidence type="ECO:0000313" key="15">
    <source>
        <dbReference type="Proteomes" id="UP000184196"/>
    </source>
</evidence>
<dbReference type="InterPro" id="IPR036097">
    <property type="entry name" value="HisK_dim/P_sf"/>
</dbReference>
<dbReference type="InterPro" id="IPR000014">
    <property type="entry name" value="PAS"/>
</dbReference>
<evidence type="ECO:0000259" key="12">
    <source>
        <dbReference type="PROSITE" id="PS50113"/>
    </source>
</evidence>
<evidence type="ECO:0000256" key="6">
    <source>
        <dbReference type="ARBA" id="ARBA00022741"/>
    </source>
</evidence>
<dbReference type="PRINTS" id="PR00344">
    <property type="entry name" value="BCTRLSENSOR"/>
</dbReference>
<evidence type="ECO:0000256" key="3">
    <source>
        <dbReference type="ARBA" id="ARBA00012438"/>
    </source>
</evidence>
<keyword evidence="6" id="KW-0547">Nucleotide-binding</keyword>
<dbReference type="EC" id="2.7.13.3" evidence="3"/>
<dbReference type="Gene3D" id="3.30.450.20">
    <property type="entry name" value="PAS domain"/>
    <property type="match status" value="1"/>
</dbReference>
<evidence type="ECO:0000256" key="5">
    <source>
        <dbReference type="ARBA" id="ARBA00022679"/>
    </source>
</evidence>
<evidence type="ECO:0000256" key="4">
    <source>
        <dbReference type="ARBA" id="ARBA00022553"/>
    </source>
</evidence>
<accession>A0A1M5DZZ9</accession>
<evidence type="ECO:0000313" key="14">
    <source>
        <dbReference type="EMBL" id="SHF72496.1"/>
    </source>
</evidence>
<name>A0A1M5DZZ9_9FIRM</name>
<dbReference type="InterPro" id="IPR005467">
    <property type="entry name" value="His_kinase_dom"/>
</dbReference>
<gene>
    <name evidence="14" type="ORF">SAMN02745218_02958</name>
</gene>
<dbReference type="Pfam" id="PF02518">
    <property type="entry name" value="HATPase_c"/>
    <property type="match status" value="1"/>
</dbReference>
<dbReference type="InterPro" id="IPR000700">
    <property type="entry name" value="PAS-assoc_C"/>
</dbReference>
<dbReference type="GO" id="GO:0016020">
    <property type="term" value="C:membrane"/>
    <property type="evidence" value="ECO:0007669"/>
    <property type="project" value="UniProtKB-SubCell"/>
</dbReference>
<proteinExistence type="predicted"/>
<evidence type="ECO:0000259" key="11">
    <source>
        <dbReference type="PROSITE" id="PS50109"/>
    </source>
</evidence>
<evidence type="ECO:0000256" key="1">
    <source>
        <dbReference type="ARBA" id="ARBA00000085"/>
    </source>
</evidence>
<dbReference type="InterPro" id="IPR035965">
    <property type="entry name" value="PAS-like_dom_sf"/>
</dbReference>
<dbReference type="PROSITE" id="PS50113">
    <property type="entry name" value="PAC"/>
    <property type="match status" value="1"/>
</dbReference>
<dbReference type="Pfam" id="PF00512">
    <property type="entry name" value="HisKA"/>
    <property type="match status" value="1"/>
</dbReference>
<dbReference type="SMART" id="SM00091">
    <property type="entry name" value="PAS"/>
    <property type="match status" value="1"/>
</dbReference>
<protein>
    <recommendedName>
        <fullName evidence="3">histidine kinase</fullName>
        <ecNumber evidence="3">2.7.13.3</ecNumber>
    </recommendedName>
</protein>
<keyword evidence="8" id="KW-0067">ATP-binding</keyword>
<evidence type="ECO:0000259" key="13">
    <source>
        <dbReference type="PROSITE" id="PS50885"/>
    </source>
</evidence>
<sequence>MNFQKRGFKNQILVLIALLLVLPILLAGYMLNIIHHTQLSMIETQKNKMSKAMELLDTSLTISFDEILIKSNATQAPRREKVKLLNRQLKPLILKIKENYPELELGFYSRDLDVILDGDENSYGENFSKRRKRAFVETITTSKPVVETLGLSEGGQLEMYRPLVRHGETIGAVWATENLSVLYRRLDRVQRDAYLVIAMGLLLGLGGAFALIRNLVAAVNQVKTGVQLLEKDLTYILPPATGELGEITEAINHLATKLVNVQNYNEIILASIDDGILAIDLQAVLIGVNAAAKRILGLPEDCLDKPLGEIFPSGSPFYTYLTMALHDNRLVKDQEVLLSSEEGKTLHLLISTNVMTNIRGEIIGVVLTCRDITERVHLEEQIRRQERLASLGKLVAGVAHEIRNPLTSISGYIQFWQKNSTPSPRSLSIIHREINRLNTIVDKLLHFARPARAILGAHDINLLVNRVTQFFQDAHDSEIKIIRELTEVLPLVWIDPSQIEQVLYNVLYNAAQAMSGRGIIVVCTEFDAVKNMVLIKVKDSGGGIPPEIMPHLFDPFFTTKPKGVGLGLAIAYEIMRAHGGEIELESQLGQGTTCKIYIPVAKEEV</sequence>
<feature type="domain" description="Histidine kinase" evidence="11">
    <location>
        <begin position="397"/>
        <end position="602"/>
    </location>
</feature>
<dbReference type="InterPro" id="IPR013656">
    <property type="entry name" value="PAS_4"/>
</dbReference>
<dbReference type="GO" id="GO:0005524">
    <property type="term" value="F:ATP binding"/>
    <property type="evidence" value="ECO:0007669"/>
    <property type="project" value="UniProtKB-KW"/>
</dbReference>
<dbReference type="NCBIfam" id="NF008468">
    <property type="entry name" value="PRK11360.1"/>
    <property type="match status" value="1"/>
</dbReference>
<evidence type="ECO:0000256" key="8">
    <source>
        <dbReference type="ARBA" id="ARBA00022840"/>
    </source>
</evidence>